<keyword evidence="2" id="KW-0805">Transcription regulation</keyword>
<gene>
    <name evidence="7" type="ORF">HF844_04350</name>
</gene>
<dbReference type="EMBL" id="JABAGI010000004">
    <property type="protein sequence ID" value="NME62029.1"/>
    <property type="molecule type" value="Genomic_DNA"/>
</dbReference>
<dbReference type="CDD" id="cd01392">
    <property type="entry name" value="HTH_LacI"/>
    <property type="match status" value="1"/>
</dbReference>
<dbReference type="PANTHER" id="PTHR30146">
    <property type="entry name" value="LACI-RELATED TRANSCRIPTIONAL REPRESSOR"/>
    <property type="match status" value="1"/>
</dbReference>
<dbReference type="InterPro" id="IPR028082">
    <property type="entry name" value="Peripla_BP_I"/>
</dbReference>
<keyword evidence="1" id="KW-0678">Repressor</keyword>
<dbReference type="GO" id="GO:0003700">
    <property type="term" value="F:DNA-binding transcription factor activity"/>
    <property type="evidence" value="ECO:0007669"/>
    <property type="project" value="TreeGrafter"/>
</dbReference>
<evidence type="ECO:0000256" key="5">
    <source>
        <dbReference type="SAM" id="MobiDB-lite"/>
    </source>
</evidence>
<dbReference type="AlphaFoldDB" id="A0A7X9RNK5"/>
<dbReference type="InterPro" id="IPR010982">
    <property type="entry name" value="Lambda_DNA-bd_dom_sf"/>
</dbReference>
<dbReference type="Proteomes" id="UP000588369">
    <property type="component" value="Unassembled WGS sequence"/>
</dbReference>
<feature type="compositionally biased region" description="Basic and acidic residues" evidence="5">
    <location>
        <begin position="347"/>
        <end position="358"/>
    </location>
</feature>
<dbReference type="Gene3D" id="3.40.50.2300">
    <property type="match status" value="2"/>
</dbReference>
<name>A0A7X9RNK5_9BIFI</name>
<dbReference type="SUPFAM" id="SSF53822">
    <property type="entry name" value="Periplasmic binding protein-like I"/>
    <property type="match status" value="1"/>
</dbReference>
<feature type="compositionally biased region" description="Polar residues" evidence="5">
    <location>
        <begin position="360"/>
        <end position="375"/>
    </location>
</feature>
<dbReference type="PROSITE" id="PS00356">
    <property type="entry name" value="HTH_LACI_1"/>
    <property type="match status" value="1"/>
</dbReference>
<dbReference type="Pfam" id="PF00356">
    <property type="entry name" value="LacI"/>
    <property type="match status" value="1"/>
</dbReference>
<evidence type="ECO:0000313" key="8">
    <source>
        <dbReference type="Proteomes" id="UP000588369"/>
    </source>
</evidence>
<dbReference type="Gene3D" id="1.10.260.40">
    <property type="entry name" value="lambda repressor-like DNA-binding domains"/>
    <property type="match status" value="1"/>
</dbReference>
<evidence type="ECO:0000256" key="3">
    <source>
        <dbReference type="ARBA" id="ARBA00023125"/>
    </source>
</evidence>
<dbReference type="CDD" id="cd06288">
    <property type="entry name" value="PBP1_sucrose_transcription_regulator"/>
    <property type="match status" value="1"/>
</dbReference>
<dbReference type="InterPro" id="IPR000843">
    <property type="entry name" value="HTH_LacI"/>
</dbReference>
<evidence type="ECO:0000256" key="4">
    <source>
        <dbReference type="ARBA" id="ARBA00023163"/>
    </source>
</evidence>
<evidence type="ECO:0000313" key="7">
    <source>
        <dbReference type="EMBL" id="NME62029.1"/>
    </source>
</evidence>
<evidence type="ECO:0000259" key="6">
    <source>
        <dbReference type="PROSITE" id="PS50932"/>
    </source>
</evidence>
<accession>A0A7X9RNK5</accession>
<protein>
    <submittedName>
        <fullName evidence="7">LacI family DNA-binding transcriptional regulator</fullName>
    </submittedName>
</protein>
<dbReference type="SMART" id="SM00354">
    <property type="entry name" value="HTH_LACI"/>
    <property type="match status" value="1"/>
</dbReference>
<evidence type="ECO:0000256" key="2">
    <source>
        <dbReference type="ARBA" id="ARBA00023015"/>
    </source>
</evidence>
<dbReference type="SUPFAM" id="SSF47413">
    <property type="entry name" value="lambda repressor-like DNA-binding domains"/>
    <property type="match status" value="1"/>
</dbReference>
<evidence type="ECO:0000256" key="1">
    <source>
        <dbReference type="ARBA" id="ARBA00022491"/>
    </source>
</evidence>
<proteinExistence type="predicted"/>
<keyword evidence="3 7" id="KW-0238">DNA-binding</keyword>
<keyword evidence="4" id="KW-0804">Transcription</keyword>
<dbReference type="GO" id="GO:0000976">
    <property type="term" value="F:transcription cis-regulatory region binding"/>
    <property type="evidence" value="ECO:0007669"/>
    <property type="project" value="TreeGrafter"/>
</dbReference>
<sequence length="398" mass="43706">MVTMRDIAAMARVSTSTVSLVINHRDKGRVNPKIAARVWKVADKLGYHPNAMASSLRSGRTHTIACISDQVATTPYAGEIIHGMEDAARQLGYMMFIINADDKRDISDDIARMLSWGVDGYVYAKFANQHINVPRTLHGQQVVVVNAEERTFIHQRIEPDEFAIGYDATMRLIDAGCHRIAYIGCDEPAIAQVGRLKGYRQALRDSGLPFEKRLTNRVSHGRPALEAVCKLLDDTHPDGVFTFNDARAVYVYDYAFQHGLTIGKDLSVIGVDNHEVICDTTVPALTSVELPHYEMGFWGACKVISMIEGADPIEQERVTPSYNAASMPPLDTDGPARIHCAIVEKESIVGGPRTHDDSEPAQTAGSDVNQSSSASADAHNAPSVDESLRRHSQAAQRR</sequence>
<comment type="caution">
    <text evidence="7">The sequence shown here is derived from an EMBL/GenBank/DDBJ whole genome shotgun (WGS) entry which is preliminary data.</text>
</comment>
<dbReference type="InterPro" id="IPR046335">
    <property type="entry name" value="LacI/GalR-like_sensor"/>
</dbReference>
<reference evidence="7 8" key="1">
    <citation type="submission" date="2020-04" db="EMBL/GenBank/DDBJ databases">
        <authorList>
            <person name="Hitch T.C.A."/>
            <person name="Wylensek D."/>
            <person name="Clavel T."/>
        </authorList>
    </citation>
    <scope>NUCLEOTIDE SEQUENCE [LARGE SCALE GENOMIC DNA]</scope>
    <source>
        <strain evidence="7 8">BSM-130-P53-3C</strain>
    </source>
</reference>
<dbReference type="Pfam" id="PF13377">
    <property type="entry name" value="Peripla_BP_3"/>
    <property type="match status" value="1"/>
</dbReference>
<feature type="domain" description="HTH lacI-type" evidence="6">
    <location>
        <begin position="2"/>
        <end position="58"/>
    </location>
</feature>
<feature type="region of interest" description="Disordered" evidence="5">
    <location>
        <begin position="347"/>
        <end position="398"/>
    </location>
</feature>
<dbReference type="PANTHER" id="PTHR30146:SF148">
    <property type="entry name" value="HTH-TYPE TRANSCRIPTIONAL REPRESSOR PURR-RELATED"/>
    <property type="match status" value="1"/>
</dbReference>
<dbReference type="PROSITE" id="PS50932">
    <property type="entry name" value="HTH_LACI_2"/>
    <property type="match status" value="1"/>
</dbReference>
<organism evidence="7 8">
    <name type="scientific">Bifidobacterium thermophilum</name>
    <dbReference type="NCBI Taxonomy" id="33905"/>
    <lineage>
        <taxon>Bacteria</taxon>
        <taxon>Bacillati</taxon>
        <taxon>Actinomycetota</taxon>
        <taxon>Actinomycetes</taxon>
        <taxon>Bifidobacteriales</taxon>
        <taxon>Bifidobacteriaceae</taxon>
        <taxon>Bifidobacterium</taxon>
    </lineage>
</organism>
<dbReference type="RefSeq" id="WP_168984102.1">
    <property type="nucleotide sequence ID" value="NZ_JABAGI010000004.1"/>
</dbReference>